<comment type="similarity">
    <text evidence="8">Belongs to the peroxidase family. Ascorbate peroxidase subfamily.</text>
</comment>
<dbReference type="Pfam" id="PF00141">
    <property type="entry name" value="peroxidase"/>
    <property type="match status" value="1"/>
</dbReference>
<evidence type="ECO:0000256" key="23">
    <source>
        <dbReference type="PIRSR" id="PIRSR600823-1"/>
    </source>
</evidence>
<keyword evidence="24" id="KW-0106">Calcium</keyword>
<dbReference type="GO" id="GO:0042744">
    <property type="term" value="P:hydrogen peroxide catabolic process"/>
    <property type="evidence" value="ECO:0007669"/>
    <property type="project" value="UniProtKB-KW"/>
</dbReference>
<dbReference type="FunFam" id="1.10.520.10:FF:000008">
    <property type="entry name" value="Peroxidase"/>
    <property type="match status" value="1"/>
</dbReference>
<gene>
    <name evidence="29" type="ORF">V8G54_006989</name>
</gene>
<feature type="binding site" description="axial binding residue" evidence="24">
    <location>
        <position position="601"/>
    </location>
    <ligand>
        <name>heme b</name>
        <dbReference type="ChEBI" id="CHEBI:60344"/>
    </ligand>
    <ligandPart>
        <name>Fe</name>
        <dbReference type="ChEBI" id="CHEBI:18248"/>
    </ligandPart>
</feature>
<dbReference type="InterPro" id="IPR002016">
    <property type="entry name" value="Haem_peroxidase"/>
</dbReference>
<dbReference type="Proteomes" id="UP001374535">
    <property type="component" value="Chromosome 2"/>
</dbReference>
<dbReference type="PRINTS" id="PR00458">
    <property type="entry name" value="PEROXIDASE"/>
</dbReference>
<feature type="binding site" evidence="24">
    <location>
        <position position="486"/>
    </location>
    <ligand>
        <name>Ca(2+)</name>
        <dbReference type="ChEBI" id="CHEBI:29108"/>
        <label>1</label>
    </ligand>
</feature>
<feature type="disulfide bond" evidence="26">
    <location>
        <begin position="529"/>
        <end position="731"/>
    </location>
</feature>
<protein>
    <recommendedName>
        <fullName evidence="9">peroxidase</fullName>
        <ecNumber evidence="9">1.11.1.7</ecNumber>
    </recommendedName>
</protein>
<evidence type="ECO:0000256" key="26">
    <source>
        <dbReference type="PIRSR" id="PIRSR600823-5"/>
    </source>
</evidence>
<dbReference type="PROSITE" id="PS50873">
    <property type="entry name" value="PEROXIDASE_4"/>
    <property type="match status" value="1"/>
</dbReference>
<comment type="subcellular location">
    <subcellularLocation>
        <location evidence="6">Nucleus</location>
    </subcellularLocation>
</comment>
<evidence type="ECO:0000256" key="4">
    <source>
        <dbReference type="ARBA" id="ARBA00001954"/>
    </source>
</evidence>
<evidence type="ECO:0000256" key="20">
    <source>
        <dbReference type="ARBA" id="ARBA00023211"/>
    </source>
</evidence>
<evidence type="ECO:0000256" key="18">
    <source>
        <dbReference type="ARBA" id="ARBA00023004"/>
    </source>
</evidence>
<dbReference type="InterPro" id="IPR007708">
    <property type="entry name" value="DBR1_C"/>
</dbReference>
<evidence type="ECO:0000256" key="17">
    <source>
        <dbReference type="ARBA" id="ARBA00023002"/>
    </source>
</evidence>
<dbReference type="Gene3D" id="1.10.420.10">
    <property type="entry name" value="Peroxidase, domain 2"/>
    <property type="match status" value="1"/>
</dbReference>
<feature type="binding site" evidence="24">
    <location>
        <position position="484"/>
    </location>
    <ligand>
        <name>Ca(2+)</name>
        <dbReference type="ChEBI" id="CHEBI:29108"/>
        <label>1</label>
    </ligand>
</feature>
<organism evidence="29 30">
    <name type="scientific">Vigna mungo</name>
    <name type="common">Black gram</name>
    <name type="synonym">Phaseolus mungo</name>
    <dbReference type="NCBI Taxonomy" id="3915"/>
    <lineage>
        <taxon>Eukaryota</taxon>
        <taxon>Viridiplantae</taxon>
        <taxon>Streptophyta</taxon>
        <taxon>Embryophyta</taxon>
        <taxon>Tracheophyta</taxon>
        <taxon>Spermatophyta</taxon>
        <taxon>Magnoliopsida</taxon>
        <taxon>eudicotyledons</taxon>
        <taxon>Gunneridae</taxon>
        <taxon>Pentapetalae</taxon>
        <taxon>rosids</taxon>
        <taxon>fabids</taxon>
        <taxon>Fabales</taxon>
        <taxon>Fabaceae</taxon>
        <taxon>Papilionoideae</taxon>
        <taxon>50 kb inversion clade</taxon>
        <taxon>NPAAA clade</taxon>
        <taxon>indigoferoid/millettioid clade</taxon>
        <taxon>Phaseoleae</taxon>
        <taxon>Vigna</taxon>
    </lineage>
</organism>
<keyword evidence="14 24" id="KW-0479">Metal-binding</keyword>
<keyword evidence="16" id="KW-0862">Zinc</keyword>
<feature type="site" description="Transition state stabilizer" evidence="25">
    <location>
        <position position="474"/>
    </location>
</feature>
<evidence type="ECO:0000256" key="3">
    <source>
        <dbReference type="ARBA" id="ARBA00001947"/>
    </source>
</evidence>
<evidence type="ECO:0000256" key="8">
    <source>
        <dbReference type="ARBA" id="ARBA00006873"/>
    </source>
</evidence>
<keyword evidence="13" id="KW-0507">mRNA processing</keyword>
<dbReference type="GO" id="GO:0005634">
    <property type="term" value="C:nucleus"/>
    <property type="evidence" value="ECO:0007669"/>
    <property type="project" value="UniProtKB-SubCell"/>
</dbReference>
<evidence type="ECO:0000259" key="28">
    <source>
        <dbReference type="PROSITE" id="PS50873"/>
    </source>
</evidence>
<keyword evidence="21" id="KW-0539">Nucleus</keyword>
<dbReference type="InterPro" id="IPR010255">
    <property type="entry name" value="Haem_peroxidase_sf"/>
</dbReference>
<comment type="cofactor">
    <cofactor evidence="4">
        <name>Fe(2+)</name>
        <dbReference type="ChEBI" id="CHEBI:29033"/>
    </cofactor>
</comment>
<keyword evidence="11" id="KW-0575">Peroxidase</keyword>
<keyword evidence="20" id="KW-0464">Manganese</keyword>
<dbReference type="InterPro" id="IPR041816">
    <property type="entry name" value="Dbr1_N"/>
</dbReference>
<dbReference type="FunFam" id="3.60.21.10:FF:000035">
    <property type="entry name" value="Lariat debranching enzyme"/>
    <property type="match status" value="1"/>
</dbReference>
<evidence type="ECO:0000256" key="12">
    <source>
        <dbReference type="ARBA" id="ARBA00022617"/>
    </source>
</evidence>
<dbReference type="FunFam" id="1.10.420.10:FF:000001">
    <property type="entry name" value="Peroxidase"/>
    <property type="match status" value="1"/>
</dbReference>
<dbReference type="PANTHER" id="PTHR12849:SF0">
    <property type="entry name" value="LARIAT DEBRANCHING ENZYME"/>
    <property type="match status" value="1"/>
</dbReference>
<comment type="similarity">
    <text evidence="7">Belongs to the lariat debranching enzyme family.</text>
</comment>
<feature type="region of interest" description="Disordered" evidence="27">
    <location>
        <begin position="396"/>
        <end position="426"/>
    </location>
</feature>
<feature type="disulfide bond" evidence="26">
    <location>
        <begin position="480"/>
        <end position="485"/>
    </location>
</feature>
<feature type="binding site" evidence="24">
    <location>
        <position position="488"/>
    </location>
    <ligand>
        <name>Ca(2+)</name>
        <dbReference type="ChEBI" id="CHEBI:29108"/>
        <label>1</label>
    </ligand>
</feature>
<dbReference type="InterPro" id="IPR004843">
    <property type="entry name" value="Calcineurin-like_PHP"/>
</dbReference>
<evidence type="ECO:0000256" key="21">
    <source>
        <dbReference type="ARBA" id="ARBA00023242"/>
    </source>
</evidence>
<evidence type="ECO:0000256" key="9">
    <source>
        <dbReference type="ARBA" id="ARBA00012313"/>
    </source>
</evidence>
<evidence type="ECO:0000256" key="13">
    <source>
        <dbReference type="ARBA" id="ARBA00022664"/>
    </source>
</evidence>
<dbReference type="SUPFAM" id="SSF56300">
    <property type="entry name" value="Metallo-dependent phosphatases"/>
    <property type="match status" value="1"/>
</dbReference>
<evidence type="ECO:0000256" key="16">
    <source>
        <dbReference type="ARBA" id="ARBA00022833"/>
    </source>
</evidence>
<comment type="cofactor">
    <cofactor evidence="24">
        <name>Ca(2+)</name>
        <dbReference type="ChEBI" id="CHEBI:29108"/>
    </cofactor>
    <text evidence="24">Binds 2 calcium ions per subunit.</text>
</comment>
<sequence>MKIAVEGCMHGDLDNVYRTLQHLEKSQNTKIDLLLCCGDFQAVRNEQDLKSLNVPPKYRSMNSFWKYYSGAEVAPYATIFIGGNHEASNYLWELYYGGWVAPNIYFLGAAGVVRFGNVRIGGLSGIYNDRHYRLAGRFERPPYDQSTIRSVYHVREYDVRKLMELKEPIDVFLSHDWPLRITDYGDWKELVRRKHYFRQEVGLVEIFELNESARAYICQIEEKRLGSKAAAELLEKLKPNYWFSAHLHCKFAALVQHGEGGPLTKFLALDKCIAGRDFLQIVEIESDAGPYEIQYDEEWLAITRRFNPIFPLTTKGANFRGLNLEMEDCLEWVRSRLREKGCKPFEFVRTAPSYDPSRSNFGGALTVNPRNPQTESFLQLLELPYLLDRNPDAKDFSPHPSLSVKRGISDDNEDIPIDDVDDDDDDDVELPKVDNGSLSFNFYADSCPSAELIIRDTVSSFSSTDPSIPGKLLRLVFHDCFVEGCDASLMLQGNNTEQSDPGNRSVGGFSVIDSAKRVLEKFCPGTVSCADIIAIAARDAVEIAGGPRIMIPTGRRDGMVSLASNVRPNIVDTSFSMDEMVQLFATKGLSLLDLVVLSGAHSIGTAHCSSFRDRFEEDSRGKLMVADKSLDSEYAKVLMEECPSGVQPSVKVNNDPQTSLVFDNMYYQNLLAHKGLFQSDSVLISNDSTRILVQDFANDQDLFFQNWAQSFLKLTSVGVKSGNVGEIRISCASTNA</sequence>
<dbReference type="GO" id="GO:0006979">
    <property type="term" value="P:response to oxidative stress"/>
    <property type="evidence" value="ECO:0007669"/>
    <property type="project" value="InterPro"/>
</dbReference>
<dbReference type="GO" id="GO:0046872">
    <property type="term" value="F:metal ion binding"/>
    <property type="evidence" value="ECO:0007669"/>
    <property type="project" value="UniProtKB-KW"/>
</dbReference>
<dbReference type="GO" id="GO:0140825">
    <property type="term" value="F:lactoperoxidase activity"/>
    <property type="evidence" value="ECO:0007669"/>
    <property type="project" value="UniProtKB-EC"/>
</dbReference>
<comment type="catalytic activity">
    <reaction evidence="1">
        <text>2 a phenolic donor + H2O2 = 2 a phenolic radical donor + 2 H2O</text>
        <dbReference type="Rhea" id="RHEA:56136"/>
        <dbReference type="ChEBI" id="CHEBI:15377"/>
        <dbReference type="ChEBI" id="CHEBI:16240"/>
        <dbReference type="ChEBI" id="CHEBI:139520"/>
        <dbReference type="ChEBI" id="CHEBI:139521"/>
        <dbReference type="EC" id="1.11.1.7"/>
    </reaction>
</comment>
<evidence type="ECO:0000256" key="22">
    <source>
        <dbReference type="ARBA" id="ARBA00023324"/>
    </source>
</evidence>
<evidence type="ECO:0000256" key="19">
    <source>
        <dbReference type="ARBA" id="ARBA00023157"/>
    </source>
</evidence>
<feature type="binding site" evidence="24">
    <location>
        <position position="655"/>
    </location>
    <ligand>
        <name>Ca(2+)</name>
        <dbReference type="ChEBI" id="CHEBI:29108"/>
        <label>2</label>
    </ligand>
</feature>
<comment type="cofactor">
    <cofactor evidence="24">
        <name>heme b</name>
        <dbReference type="ChEBI" id="CHEBI:60344"/>
    </cofactor>
    <text evidence="24">Binds 1 heme b (iron(II)-protoporphyrin IX) group per subunit.</text>
</comment>
<keyword evidence="10" id="KW-0964">Secreted</keyword>
<evidence type="ECO:0000256" key="10">
    <source>
        <dbReference type="ARBA" id="ARBA00022525"/>
    </source>
</evidence>
<dbReference type="CDD" id="cd00693">
    <property type="entry name" value="secretory_peroxidase"/>
    <property type="match status" value="1"/>
</dbReference>
<feature type="binding site" evidence="24">
    <location>
        <position position="663"/>
    </location>
    <ligand>
        <name>Ca(2+)</name>
        <dbReference type="ChEBI" id="CHEBI:29108"/>
        <label>2</label>
    </ligand>
</feature>
<evidence type="ECO:0000256" key="27">
    <source>
        <dbReference type="SAM" id="MobiDB-lite"/>
    </source>
</evidence>
<dbReference type="Gene3D" id="3.60.21.10">
    <property type="match status" value="1"/>
</dbReference>
<dbReference type="Pfam" id="PF00149">
    <property type="entry name" value="Metallophos"/>
    <property type="match status" value="1"/>
</dbReference>
<dbReference type="GO" id="GO:0000398">
    <property type="term" value="P:mRNA splicing, via spliceosome"/>
    <property type="evidence" value="ECO:0007669"/>
    <property type="project" value="TreeGrafter"/>
</dbReference>
<keyword evidence="18 24" id="KW-0408">Iron</keyword>
<evidence type="ECO:0000256" key="6">
    <source>
        <dbReference type="ARBA" id="ARBA00004123"/>
    </source>
</evidence>
<evidence type="ECO:0000256" key="24">
    <source>
        <dbReference type="PIRSR" id="PIRSR600823-3"/>
    </source>
</evidence>
<evidence type="ECO:0000256" key="14">
    <source>
        <dbReference type="ARBA" id="ARBA00022723"/>
    </source>
</evidence>
<dbReference type="Gene3D" id="1.10.520.10">
    <property type="match status" value="1"/>
</dbReference>
<feature type="disulfide bond" evidence="26">
    <location>
        <begin position="608"/>
        <end position="642"/>
    </location>
</feature>
<dbReference type="InterPro" id="IPR019793">
    <property type="entry name" value="Peroxidases_heam-ligand_BS"/>
</dbReference>
<accession>A0AAQ3S6Y1</accession>
<dbReference type="Pfam" id="PF05011">
    <property type="entry name" value="DBR1"/>
    <property type="match status" value="1"/>
</dbReference>
<dbReference type="PANTHER" id="PTHR12849">
    <property type="entry name" value="RNA LARIAT DEBRANCHING ENZYME"/>
    <property type="match status" value="1"/>
</dbReference>
<evidence type="ECO:0000256" key="11">
    <source>
        <dbReference type="ARBA" id="ARBA00022559"/>
    </source>
</evidence>
<comment type="cofactor">
    <cofactor evidence="3">
        <name>Zn(2+)</name>
        <dbReference type="ChEBI" id="CHEBI:29105"/>
    </cofactor>
</comment>
<keyword evidence="17" id="KW-0560">Oxidoreductase</keyword>
<dbReference type="CDD" id="cd00844">
    <property type="entry name" value="MPP_Dbr1_N"/>
    <property type="match status" value="1"/>
</dbReference>
<dbReference type="SMART" id="SM01124">
    <property type="entry name" value="DBR1"/>
    <property type="match status" value="1"/>
</dbReference>
<evidence type="ECO:0000256" key="5">
    <source>
        <dbReference type="ARBA" id="ARBA00002322"/>
    </source>
</evidence>
<reference evidence="29 30" key="1">
    <citation type="journal article" date="2023" name="Life. Sci Alliance">
        <title>Evolutionary insights into 3D genome organization and epigenetic landscape of Vigna mungo.</title>
        <authorList>
            <person name="Junaid A."/>
            <person name="Singh B."/>
            <person name="Bhatia S."/>
        </authorList>
    </citation>
    <scope>NUCLEOTIDE SEQUENCE [LARGE SCALE GENOMIC DNA]</scope>
    <source>
        <strain evidence="29">Urdbean</strain>
    </source>
</reference>
<dbReference type="GO" id="GO:0020037">
    <property type="term" value="F:heme binding"/>
    <property type="evidence" value="ECO:0007669"/>
    <property type="project" value="InterPro"/>
</dbReference>
<proteinExistence type="inferred from homology"/>
<name>A0AAQ3S6Y1_VIGMU</name>
<evidence type="ECO:0000313" key="30">
    <source>
        <dbReference type="Proteomes" id="UP001374535"/>
    </source>
</evidence>
<keyword evidence="19 26" id="KW-1015">Disulfide bond</keyword>
<feature type="disulfide bond" evidence="26">
    <location>
        <begin position="447"/>
        <end position="523"/>
    </location>
</feature>
<comment type="cofactor">
    <cofactor evidence="2">
        <name>Mn(2+)</name>
        <dbReference type="ChEBI" id="CHEBI:29035"/>
    </cofactor>
</comment>
<feature type="domain" description="Plant heme peroxidase family profile" evidence="28">
    <location>
        <begin position="437"/>
        <end position="735"/>
    </location>
</feature>
<evidence type="ECO:0000313" key="29">
    <source>
        <dbReference type="EMBL" id="WVZ19667.1"/>
    </source>
</evidence>
<feature type="compositionally biased region" description="Acidic residues" evidence="27">
    <location>
        <begin position="410"/>
        <end position="426"/>
    </location>
</feature>
<feature type="binding site" evidence="24">
    <location>
        <position position="497"/>
    </location>
    <ligand>
        <name>Ca(2+)</name>
        <dbReference type="ChEBI" id="CHEBI:29108"/>
        <label>1</label>
    </ligand>
</feature>
<evidence type="ECO:0000256" key="15">
    <source>
        <dbReference type="ARBA" id="ARBA00022801"/>
    </source>
</evidence>
<evidence type="ECO:0000256" key="2">
    <source>
        <dbReference type="ARBA" id="ARBA00001936"/>
    </source>
</evidence>
<feature type="binding site" evidence="24">
    <location>
        <position position="479"/>
    </location>
    <ligand>
        <name>Ca(2+)</name>
        <dbReference type="ChEBI" id="CHEBI:29108"/>
        <label>1</label>
    </ligand>
</feature>
<dbReference type="InterPro" id="IPR000823">
    <property type="entry name" value="Peroxidase_pln"/>
</dbReference>
<dbReference type="AlphaFoldDB" id="A0AAQ3S6Y1"/>
<evidence type="ECO:0000256" key="25">
    <source>
        <dbReference type="PIRSR" id="PIRSR600823-4"/>
    </source>
</evidence>
<comment type="function">
    <text evidence="5">Removal of H(2)O(2), oxidation of toxic reductants, biosynthesis and degradation of lignin, suberization, auxin catabolism, response to environmental stresses such as wounding, pathogen attack and oxidative stress. These functions might be dependent on each isozyme/isoform in each plant tissue.</text>
</comment>
<dbReference type="InterPro" id="IPR029052">
    <property type="entry name" value="Metallo-depent_PP-like"/>
</dbReference>
<keyword evidence="30" id="KW-1185">Reference proteome</keyword>
<dbReference type="EC" id="1.11.1.7" evidence="9"/>
<keyword evidence="22" id="KW-0376">Hydrogen peroxide</keyword>
<dbReference type="PRINTS" id="PR00461">
    <property type="entry name" value="PLPEROXIDASE"/>
</dbReference>
<keyword evidence="12" id="KW-0349">Heme</keyword>
<feature type="active site" description="Proton acceptor" evidence="23">
    <location>
        <position position="478"/>
    </location>
</feature>
<feature type="binding site" evidence="24">
    <location>
        <position position="658"/>
    </location>
    <ligand>
        <name>Ca(2+)</name>
        <dbReference type="ChEBI" id="CHEBI:29108"/>
        <label>2</label>
    </ligand>
</feature>
<dbReference type="GO" id="GO:0008419">
    <property type="term" value="F:RNA lariat debranching enzyme activity"/>
    <property type="evidence" value="ECO:0007669"/>
    <property type="project" value="UniProtKB-ARBA"/>
</dbReference>
<dbReference type="PROSITE" id="PS00435">
    <property type="entry name" value="PEROXIDASE_1"/>
    <property type="match status" value="1"/>
</dbReference>
<keyword evidence="15" id="KW-0378">Hydrolase</keyword>
<dbReference type="SUPFAM" id="SSF48113">
    <property type="entry name" value="Heme-dependent peroxidases"/>
    <property type="match status" value="1"/>
</dbReference>
<evidence type="ECO:0000256" key="7">
    <source>
        <dbReference type="ARBA" id="ARBA00006045"/>
    </source>
</evidence>
<dbReference type="EMBL" id="CP144699">
    <property type="protein sequence ID" value="WVZ19667.1"/>
    <property type="molecule type" value="Genomic_DNA"/>
</dbReference>
<feature type="binding site" evidence="24">
    <location>
        <position position="482"/>
    </location>
    <ligand>
        <name>Ca(2+)</name>
        <dbReference type="ChEBI" id="CHEBI:29108"/>
        <label>1</label>
    </ligand>
</feature>
<dbReference type="InterPro" id="IPR033905">
    <property type="entry name" value="Secretory_peroxidase"/>
</dbReference>
<evidence type="ECO:0000256" key="1">
    <source>
        <dbReference type="ARBA" id="ARBA00000189"/>
    </source>
</evidence>